<reference evidence="4" key="3">
    <citation type="submission" date="2025-08" db="UniProtKB">
        <authorList>
            <consortium name="RefSeq"/>
        </authorList>
    </citation>
    <scope>IDENTIFICATION</scope>
    <source>
        <strain evidence="4">CBS 342.82</strain>
    </source>
</reference>
<dbReference type="PANTHER" id="PTHR45657">
    <property type="entry name" value="CRAL-TRIO DOMAIN-CONTAINING PROTEIN YKL091C-RELATED"/>
    <property type="match status" value="1"/>
</dbReference>
<dbReference type="GeneID" id="54361966"/>
<feature type="compositionally biased region" description="Basic and acidic residues" evidence="1">
    <location>
        <begin position="449"/>
        <end position="460"/>
    </location>
</feature>
<feature type="compositionally biased region" description="Polar residues" evidence="1">
    <location>
        <begin position="432"/>
        <end position="444"/>
    </location>
</feature>
<feature type="compositionally biased region" description="Polar residues" evidence="1">
    <location>
        <begin position="388"/>
        <end position="398"/>
    </location>
</feature>
<dbReference type="SMART" id="SM01100">
    <property type="entry name" value="CRAL_TRIO_N"/>
    <property type="match status" value="1"/>
</dbReference>
<evidence type="ECO:0000313" key="4">
    <source>
        <dbReference type="RefSeq" id="XP_033461982.1"/>
    </source>
</evidence>
<dbReference type="InterPro" id="IPR036273">
    <property type="entry name" value="CRAL/TRIO_N_dom_sf"/>
</dbReference>
<dbReference type="InterPro" id="IPR036865">
    <property type="entry name" value="CRAL-TRIO_dom_sf"/>
</dbReference>
<dbReference type="Gene3D" id="1.10.8.20">
    <property type="entry name" value="N-terminal domain of phosphatidylinositol transfer protein sec14p"/>
    <property type="match status" value="1"/>
</dbReference>
<dbReference type="RefSeq" id="XP_033461982.1">
    <property type="nucleotide sequence ID" value="XM_033604166.1"/>
</dbReference>
<gene>
    <name evidence="4" type="ORF">K489DRAFT_377477</name>
</gene>
<dbReference type="InterPro" id="IPR011074">
    <property type="entry name" value="CRAL/TRIO_N_dom"/>
</dbReference>
<feature type="region of interest" description="Disordered" evidence="1">
    <location>
        <begin position="386"/>
        <end position="411"/>
    </location>
</feature>
<accession>A0A6J3MA92</accession>
<dbReference type="PROSITE" id="PS50191">
    <property type="entry name" value="CRAL_TRIO"/>
    <property type="match status" value="1"/>
</dbReference>
<protein>
    <submittedName>
        <fullName evidence="4">CRAL/TRIO domain-containing protein</fullName>
    </submittedName>
</protein>
<sequence length="568" mass="63066">MSRPQDLQRVDSFQWPKGHVGQLSESQAKSLDEFKQLCQDKGYFTPGDSTSGTRATHDDETMLRYLRARKFVPNDAFNQFKDTEDWRKENDIDNLYETIDINEYEFSRRLYPQWTGRRDKRGIPFFVYEIGSLNYKDITANANDKNRPKNAIPMVSKAPRRLLNLFALYESLTRFSLPICSAMSDRENKATPISQSNNIVDISNVGLTTFWNLKNHMQDASKLATAHYPETLDRIFIVGAPSFFPTVWGWIKKWFDPITVSKIFILSPSITASTLEQYLDKDNIPKKYGGNLDWSFGDLPNIDPAIADRFEWHEEILQKGHRSLPIGPLRFEYNEKDDLVLYAVGSENGVKRNLKLGTVHPEEGVAMLDVGISRGKTAGVDVPASAGAASSISKPEPSTANANNTTTATNDPAAVIAGGTADIPFHHPEVRTGTSNTRLDQQAGTHAEGQAEHGSPETRVDGQGTETSIIETATVGQSAKHTQLYEEEEHRPTLVEQAQNVVGQAQQIATSGVAAVASAVGLSGEEKKEETVAEGANEPKTHPADELKDHQVEELLRSQTMNNKPGHE</sequence>
<dbReference type="SUPFAM" id="SSF46938">
    <property type="entry name" value="CRAL/TRIO N-terminal domain"/>
    <property type="match status" value="1"/>
</dbReference>
<evidence type="ECO:0000313" key="3">
    <source>
        <dbReference type="Proteomes" id="UP000504637"/>
    </source>
</evidence>
<reference evidence="4" key="2">
    <citation type="submission" date="2020-04" db="EMBL/GenBank/DDBJ databases">
        <authorList>
            <consortium name="NCBI Genome Project"/>
        </authorList>
    </citation>
    <scope>NUCLEOTIDE SEQUENCE</scope>
    <source>
        <strain evidence="4">CBS 342.82</strain>
    </source>
</reference>
<dbReference type="InterPro" id="IPR051026">
    <property type="entry name" value="PI/PC_transfer"/>
</dbReference>
<dbReference type="AlphaFoldDB" id="A0A6J3MA92"/>
<feature type="compositionally biased region" description="Basic and acidic residues" evidence="1">
    <location>
        <begin position="524"/>
        <end position="548"/>
    </location>
</feature>
<name>A0A6J3MA92_9PEZI</name>
<dbReference type="Proteomes" id="UP000504637">
    <property type="component" value="Unplaced"/>
</dbReference>
<reference evidence="4" key="1">
    <citation type="submission" date="2020-01" db="EMBL/GenBank/DDBJ databases">
        <authorList>
            <consortium name="DOE Joint Genome Institute"/>
            <person name="Haridas S."/>
            <person name="Albert R."/>
            <person name="Binder M."/>
            <person name="Bloem J."/>
            <person name="Labutti K."/>
            <person name="Salamov A."/>
            <person name="Andreopoulos B."/>
            <person name="Baker S.E."/>
            <person name="Barry K."/>
            <person name="Bills G."/>
            <person name="Bluhm B.H."/>
            <person name="Cannon C."/>
            <person name="Castanera R."/>
            <person name="Culley D.E."/>
            <person name="Daum C."/>
            <person name="Ezra D."/>
            <person name="Gonzalez J.B."/>
            <person name="Henrissat B."/>
            <person name="Kuo A."/>
            <person name="Liang C."/>
            <person name="Lipzen A."/>
            <person name="Lutzoni F."/>
            <person name="Magnuson J."/>
            <person name="Mondo S."/>
            <person name="Nolan M."/>
            <person name="Ohm R."/>
            <person name="Pangilinan J."/>
            <person name="Park H.-J."/>
            <person name="Ramirez L."/>
            <person name="Alfaro M."/>
            <person name="Sun H."/>
            <person name="Tritt A."/>
            <person name="Yoshinaga Y."/>
            <person name="Zwiers L.-H."/>
            <person name="Turgeon B.G."/>
            <person name="Goodwin S.B."/>
            <person name="Spatafora J.W."/>
            <person name="Crous P.W."/>
            <person name="Grigoriev I.V."/>
        </authorList>
    </citation>
    <scope>NUCLEOTIDE SEQUENCE</scope>
    <source>
        <strain evidence="4">CBS 342.82</strain>
    </source>
</reference>
<dbReference type="OrthoDB" id="30289at2759"/>
<dbReference type="Pfam" id="PF03765">
    <property type="entry name" value="CRAL_TRIO_N"/>
    <property type="match status" value="1"/>
</dbReference>
<feature type="compositionally biased region" description="Low complexity" evidence="1">
    <location>
        <begin position="399"/>
        <end position="411"/>
    </location>
</feature>
<dbReference type="InterPro" id="IPR001251">
    <property type="entry name" value="CRAL-TRIO_dom"/>
</dbReference>
<organism evidence="4">
    <name type="scientific">Dissoconium aciculare CBS 342.82</name>
    <dbReference type="NCBI Taxonomy" id="1314786"/>
    <lineage>
        <taxon>Eukaryota</taxon>
        <taxon>Fungi</taxon>
        <taxon>Dikarya</taxon>
        <taxon>Ascomycota</taxon>
        <taxon>Pezizomycotina</taxon>
        <taxon>Dothideomycetes</taxon>
        <taxon>Dothideomycetidae</taxon>
        <taxon>Mycosphaerellales</taxon>
        <taxon>Dissoconiaceae</taxon>
        <taxon>Dissoconium</taxon>
    </lineage>
</organism>
<dbReference type="Pfam" id="PF00650">
    <property type="entry name" value="CRAL_TRIO"/>
    <property type="match status" value="1"/>
</dbReference>
<feature type="region of interest" description="Disordered" evidence="1">
    <location>
        <begin position="424"/>
        <end position="462"/>
    </location>
</feature>
<feature type="region of interest" description="Disordered" evidence="1">
    <location>
        <begin position="522"/>
        <end position="548"/>
    </location>
</feature>
<feature type="domain" description="CRAL-TRIO" evidence="2">
    <location>
        <begin position="103"/>
        <end position="296"/>
    </location>
</feature>
<proteinExistence type="predicted"/>
<dbReference type="SUPFAM" id="SSF52087">
    <property type="entry name" value="CRAL/TRIO domain"/>
    <property type="match status" value="1"/>
</dbReference>
<keyword evidence="3" id="KW-1185">Reference proteome</keyword>
<dbReference type="Gene3D" id="3.40.525.10">
    <property type="entry name" value="CRAL-TRIO lipid binding domain"/>
    <property type="match status" value="1"/>
</dbReference>
<evidence type="ECO:0000256" key="1">
    <source>
        <dbReference type="SAM" id="MobiDB-lite"/>
    </source>
</evidence>
<dbReference type="PANTHER" id="PTHR45657:SF3">
    <property type="entry name" value="TRANSPORTER, PUTATIVE (AFU_ORTHOLOGUE AFUA_5G09260)-RELATED"/>
    <property type="match status" value="1"/>
</dbReference>
<dbReference type="SMART" id="SM00516">
    <property type="entry name" value="SEC14"/>
    <property type="match status" value="1"/>
</dbReference>
<dbReference type="CDD" id="cd00170">
    <property type="entry name" value="SEC14"/>
    <property type="match status" value="1"/>
</dbReference>
<evidence type="ECO:0000259" key="2">
    <source>
        <dbReference type="PROSITE" id="PS50191"/>
    </source>
</evidence>